<dbReference type="PANTHER" id="PTHR33840:SF1">
    <property type="entry name" value="TLE1 PHOSPHOLIPASE DOMAIN-CONTAINING PROTEIN"/>
    <property type="match status" value="1"/>
</dbReference>
<accession>A0AAI8GBM2</accession>
<evidence type="ECO:0000313" key="2">
    <source>
        <dbReference type="EMBL" id="AMO20644.1"/>
    </source>
</evidence>
<gene>
    <name evidence="2" type="ORF">UN65_10135</name>
</gene>
<dbReference type="AlphaFoldDB" id="A0AAI8GBM2"/>
<evidence type="ECO:0000259" key="1">
    <source>
        <dbReference type="Pfam" id="PF09994"/>
    </source>
</evidence>
<reference evidence="3" key="1">
    <citation type="submission" date="2016-03" db="EMBL/GenBank/DDBJ databases">
        <title>Flavobacterium columnare strain B185, complete genome.</title>
        <authorList>
            <person name="Sundberg L.-R."/>
            <person name="Papponen P."/>
            <person name="Laanto E."/>
        </authorList>
    </citation>
    <scope>NUCLEOTIDE SEQUENCE [LARGE SCALE GENOMIC DNA]</scope>
    <source>
        <strain evidence="3">B185</strain>
    </source>
</reference>
<dbReference type="Pfam" id="PF09994">
    <property type="entry name" value="T6SS_Tle1-like_cat"/>
    <property type="match status" value="1"/>
</dbReference>
<feature type="domain" description="T6SS Phospholipase effector Tle1-like catalytic" evidence="1">
    <location>
        <begin position="308"/>
        <end position="576"/>
    </location>
</feature>
<evidence type="ECO:0000313" key="3">
    <source>
        <dbReference type="Proteomes" id="UP000304840"/>
    </source>
</evidence>
<sequence>MKIIGDIRPYTNKNYSYTVVDNDGGTTFVILWQVYNNAKLLTENGTGIFKFGINTVGNTFTLIAKVRNPETNKIEDIATEIQPLAGKPEILDLYWRDVNGEKIDHREVAYLDKVTLVIKTKNIPQGDILKITIFEDEYLDGHGDSSRNMGKYYTKGVTKNGYAYLDLANMSLYQKKLNNSDYVNDEVHLFYAQIHYYNKLNQIKDQIQIKVNNELTQMIQPYAGNNPAKIGQVENKAKQRKKAVHFTFGVFLDGTLNNMYDTELRQYAEGKKVINTSGLGVSQSRAIDIYQDHGDPDEMQSSYENDLSNPAILYKNYKFDKPRNIFPIYISGIGTNTAPKNQGQTLRPEDYKDNDLIEGPAFGMGSSGIMDNVKKAILDVVKELKNISKQKEYIGTITFDVFGFSRGAAAARHFVHIVTHPPYNPIVYKKKERDSIVLDLQKNQLPVSYKYKTMPHFGLLGQLLQENGILDAQTQVNVRFVGIYDTVSHHGLFQDNDIKDLGLDSVNKADYVVHMVAADEHRANFSLADISSVAKTHPESGKKGGIELIYPGVHCDVGGAYEDGKPDNPKRIAVEWDLPSLKKVREELIRQGWFKEDQLFVKFQNGWDLNVNARKCYLEGNRKWLSNQYSYIPLHIMAKICGIKKVPIQLDKLLIFKRFYENTYNDPKAHTLGNHIVGNIAFLERIKKKLEDYTFNGGMPFGFIEYKEPATIYETDASKASVNKEREEREKQKEEEINKDIRFLRNHYLHWNATYGSSGIDLLVEKDYPNIVNGKRKRNVY</sequence>
<dbReference type="EMBL" id="CP010992">
    <property type="protein sequence ID" value="AMO20644.1"/>
    <property type="molecule type" value="Genomic_DNA"/>
</dbReference>
<organism evidence="2 3">
    <name type="scientific">Flavobacterium columnare</name>
    <dbReference type="NCBI Taxonomy" id="996"/>
    <lineage>
        <taxon>Bacteria</taxon>
        <taxon>Pseudomonadati</taxon>
        <taxon>Bacteroidota</taxon>
        <taxon>Flavobacteriia</taxon>
        <taxon>Flavobacteriales</taxon>
        <taxon>Flavobacteriaceae</taxon>
        <taxon>Flavobacterium</taxon>
    </lineage>
</organism>
<dbReference type="RefSeq" id="WP_138425481.1">
    <property type="nucleotide sequence ID" value="NZ_CP010992.1"/>
</dbReference>
<dbReference type="PANTHER" id="PTHR33840">
    <property type="match status" value="1"/>
</dbReference>
<dbReference type="Proteomes" id="UP000304840">
    <property type="component" value="Chromosome"/>
</dbReference>
<name>A0AAI8GBM2_9FLAO</name>
<protein>
    <submittedName>
        <fullName evidence="2">DUF2235 domain-containing protein</fullName>
    </submittedName>
</protein>
<reference evidence="2 3" key="2">
    <citation type="submission" date="2019-05" db="EMBL/GenBank/DDBJ databases">
        <authorList>
            <person name="Ravantti J.J."/>
        </authorList>
    </citation>
    <scope>NUCLEOTIDE SEQUENCE [LARGE SCALE GENOMIC DNA]</scope>
    <source>
        <strain evidence="2 3">B185</strain>
    </source>
</reference>
<dbReference type="InterPro" id="IPR018712">
    <property type="entry name" value="Tle1-like_cat"/>
</dbReference>
<proteinExistence type="predicted"/>